<feature type="region of interest" description="Disordered" evidence="1">
    <location>
        <begin position="226"/>
        <end position="268"/>
    </location>
</feature>
<evidence type="ECO:0000256" key="1">
    <source>
        <dbReference type="SAM" id="MobiDB-lite"/>
    </source>
</evidence>
<protein>
    <submittedName>
        <fullName evidence="2">Uncharacterized protein</fullName>
    </submittedName>
</protein>
<reference evidence="2 3" key="1">
    <citation type="submission" date="2019-07" db="EMBL/GenBank/DDBJ databases">
        <title>The draft genome sequence of Aquimarina algiphila M91.</title>
        <authorList>
            <person name="Meng X."/>
        </authorList>
    </citation>
    <scope>NUCLEOTIDE SEQUENCE [LARGE SCALE GENOMIC DNA]</scope>
    <source>
        <strain evidence="2 3">M91</strain>
    </source>
</reference>
<proteinExistence type="predicted"/>
<name>A0A554VNP4_9FLAO</name>
<comment type="caution">
    <text evidence="2">The sequence shown here is derived from an EMBL/GenBank/DDBJ whole genome shotgun (WGS) entry which is preliminary data.</text>
</comment>
<dbReference type="Proteomes" id="UP000318833">
    <property type="component" value="Unassembled WGS sequence"/>
</dbReference>
<evidence type="ECO:0000313" key="2">
    <source>
        <dbReference type="EMBL" id="TSE10001.1"/>
    </source>
</evidence>
<keyword evidence="3" id="KW-1185">Reference proteome</keyword>
<dbReference type="EMBL" id="VLNR01000010">
    <property type="protein sequence ID" value="TSE10001.1"/>
    <property type="molecule type" value="Genomic_DNA"/>
</dbReference>
<sequence length="324" mass="36828">MKNYIAPDLAKKKIARYKYWNIKDESGISITSSEDSTDGRSFGEVLDNIIADNVDAEVQVKFGTNEQSSRQNAPIFIRVNETIEWVEPEEEETIKINGVPHKMDKNGNVNINLSTPNVETPIIESPNDMMRQEMEIQLEGLRKESELKEQRYQADLHNKLAEQTLKFKEMMLSDREARIAEREHDLAAKEAILDEKEAEMSDGLKGYVKLIPSTLGGVVTEWLKGNPFGNKATGLGTTENKSKRKSKPRNPVQFSIEKDTTPEPEALEDIDISDSKLFNNKKLFEFEKVDEVLPEPEIEEKQPQEANNTTLDEGEINDKSLNED</sequence>
<organism evidence="2 3">
    <name type="scientific">Aquimarina algiphila</name>
    <dbReference type="NCBI Taxonomy" id="2047982"/>
    <lineage>
        <taxon>Bacteria</taxon>
        <taxon>Pseudomonadati</taxon>
        <taxon>Bacteroidota</taxon>
        <taxon>Flavobacteriia</taxon>
        <taxon>Flavobacteriales</taxon>
        <taxon>Flavobacteriaceae</taxon>
        <taxon>Aquimarina</taxon>
    </lineage>
</organism>
<dbReference type="AlphaFoldDB" id="A0A554VNP4"/>
<gene>
    <name evidence="2" type="ORF">FOF46_06785</name>
</gene>
<accession>A0A554VNP4</accession>
<feature type="region of interest" description="Disordered" evidence="1">
    <location>
        <begin position="289"/>
        <end position="324"/>
    </location>
</feature>
<evidence type="ECO:0000313" key="3">
    <source>
        <dbReference type="Proteomes" id="UP000318833"/>
    </source>
</evidence>
<dbReference type="RefSeq" id="WP_167571759.1">
    <property type="nucleotide sequence ID" value="NZ_CANMIK010000011.1"/>
</dbReference>